<dbReference type="OrthoDB" id="9800856at2"/>
<dbReference type="EMBL" id="WACR01000013">
    <property type="protein sequence ID" value="KAB1061989.1"/>
    <property type="molecule type" value="Genomic_DNA"/>
</dbReference>
<dbReference type="NCBIfam" id="TIGR00051">
    <property type="entry name" value="YbgC/FadM family acyl-CoA thioesterase"/>
    <property type="match status" value="1"/>
</dbReference>
<organism evidence="3 4">
    <name type="scientific">Salibacter halophilus</name>
    <dbReference type="NCBI Taxonomy" id="1803916"/>
    <lineage>
        <taxon>Bacteria</taxon>
        <taxon>Pseudomonadati</taxon>
        <taxon>Bacteroidota</taxon>
        <taxon>Flavobacteriia</taxon>
        <taxon>Flavobacteriales</taxon>
        <taxon>Salibacteraceae</taxon>
        <taxon>Salibacter</taxon>
    </lineage>
</organism>
<evidence type="ECO:0000256" key="1">
    <source>
        <dbReference type="ARBA" id="ARBA00005953"/>
    </source>
</evidence>
<dbReference type="InterPro" id="IPR029069">
    <property type="entry name" value="HotDog_dom_sf"/>
</dbReference>
<evidence type="ECO:0000313" key="4">
    <source>
        <dbReference type="Proteomes" id="UP000435357"/>
    </source>
</evidence>
<evidence type="ECO:0000256" key="2">
    <source>
        <dbReference type="ARBA" id="ARBA00022801"/>
    </source>
</evidence>
<dbReference type="GO" id="GO:0047617">
    <property type="term" value="F:fatty acyl-CoA hydrolase activity"/>
    <property type="evidence" value="ECO:0007669"/>
    <property type="project" value="TreeGrafter"/>
</dbReference>
<dbReference type="CDD" id="cd00586">
    <property type="entry name" value="4HBT"/>
    <property type="match status" value="1"/>
</dbReference>
<comment type="caution">
    <text evidence="3">The sequence shown here is derived from an EMBL/GenBank/DDBJ whole genome shotgun (WGS) entry which is preliminary data.</text>
</comment>
<protein>
    <submittedName>
        <fullName evidence="3">Acyl-CoA thioesterase</fullName>
    </submittedName>
</protein>
<dbReference type="PANTHER" id="PTHR31793:SF27">
    <property type="entry name" value="NOVEL THIOESTERASE SUPERFAMILY DOMAIN AND SAPOSIN A-TYPE DOMAIN CONTAINING PROTEIN (0610012H03RIK)"/>
    <property type="match status" value="1"/>
</dbReference>
<comment type="similarity">
    <text evidence="1">Belongs to the 4-hydroxybenzoyl-CoA thioesterase family.</text>
</comment>
<name>A0A6N6M444_9FLAO</name>
<dbReference type="RefSeq" id="WP_151169981.1">
    <property type="nucleotide sequence ID" value="NZ_WACR01000013.1"/>
</dbReference>
<keyword evidence="4" id="KW-1185">Reference proteome</keyword>
<reference evidence="3 4" key="1">
    <citation type="submission" date="2019-09" db="EMBL/GenBank/DDBJ databases">
        <title>Genomes of Cryomorphaceae.</title>
        <authorList>
            <person name="Bowman J.P."/>
        </authorList>
    </citation>
    <scope>NUCLEOTIDE SEQUENCE [LARGE SCALE GENOMIC DNA]</scope>
    <source>
        <strain evidence="3 4">KCTC 52047</strain>
    </source>
</reference>
<gene>
    <name evidence="3" type="ORF">F3059_13005</name>
</gene>
<dbReference type="AlphaFoldDB" id="A0A6N6M444"/>
<keyword evidence="2" id="KW-0378">Hydrolase</keyword>
<sequence length="134" mass="15884">MLQFTHKLRVRYADTDRMGYVYYGNYATYFEVARVEMLRNLGISYRDLEDSGVMLPVLEYQTKFFNPAYYDENITIKVEVRELPSVRITFHYKAYNEKGKQLNTAYTTLVFVDVKTGKPTKPPEDLISKFKPYF</sequence>
<dbReference type="PIRSF" id="PIRSF003230">
    <property type="entry name" value="YbgC"/>
    <property type="match status" value="1"/>
</dbReference>
<dbReference type="InterPro" id="IPR006684">
    <property type="entry name" value="YbgC/YbaW"/>
</dbReference>
<accession>A0A6N6M444</accession>
<dbReference type="InterPro" id="IPR050563">
    <property type="entry name" value="4-hydroxybenzoyl-CoA_TE"/>
</dbReference>
<dbReference type="Proteomes" id="UP000435357">
    <property type="component" value="Unassembled WGS sequence"/>
</dbReference>
<dbReference type="PANTHER" id="PTHR31793">
    <property type="entry name" value="4-HYDROXYBENZOYL-COA THIOESTERASE FAMILY MEMBER"/>
    <property type="match status" value="1"/>
</dbReference>
<dbReference type="Gene3D" id="3.10.129.10">
    <property type="entry name" value="Hotdog Thioesterase"/>
    <property type="match status" value="1"/>
</dbReference>
<dbReference type="Pfam" id="PF13279">
    <property type="entry name" value="4HBT_2"/>
    <property type="match status" value="1"/>
</dbReference>
<dbReference type="SUPFAM" id="SSF54637">
    <property type="entry name" value="Thioesterase/thiol ester dehydrase-isomerase"/>
    <property type="match status" value="1"/>
</dbReference>
<evidence type="ECO:0000313" key="3">
    <source>
        <dbReference type="EMBL" id="KAB1061989.1"/>
    </source>
</evidence>
<proteinExistence type="inferred from homology"/>